<dbReference type="AlphaFoldDB" id="A0A7W5B5M3"/>
<name>A0A7W5B5M3_9BURK</name>
<reference evidence="2 3" key="1">
    <citation type="submission" date="2020-08" db="EMBL/GenBank/DDBJ databases">
        <title>Genomic Encyclopedia of Type Strains, Phase III (KMG-III): the genomes of soil and plant-associated and newly described type strains.</title>
        <authorList>
            <person name="Whitman W."/>
        </authorList>
    </citation>
    <scope>NUCLEOTIDE SEQUENCE [LARGE SCALE GENOMIC DNA]</scope>
    <source>
        <strain evidence="2 3">CECT 8897</strain>
    </source>
</reference>
<dbReference type="NCBIfam" id="TIGR00305">
    <property type="entry name" value="putative toxin-antitoxin system toxin component, PIN family"/>
    <property type="match status" value="1"/>
</dbReference>
<dbReference type="Proteomes" id="UP000541535">
    <property type="component" value="Unassembled WGS sequence"/>
</dbReference>
<dbReference type="InterPro" id="IPR002716">
    <property type="entry name" value="PIN_dom"/>
</dbReference>
<gene>
    <name evidence="2" type="ORF">FHS03_000043</name>
</gene>
<keyword evidence="3" id="KW-1185">Reference proteome</keyword>
<proteinExistence type="predicted"/>
<dbReference type="InterPro" id="IPR002850">
    <property type="entry name" value="PIN_toxin-like"/>
</dbReference>
<organism evidence="2 3">
    <name type="scientific">Pseudoduganella violacea</name>
    <dbReference type="NCBI Taxonomy" id="1715466"/>
    <lineage>
        <taxon>Bacteria</taxon>
        <taxon>Pseudomonadati</taxon>
        <taxon>Pseudomonadota</taxon>
        <taxon>Betaproteobacteria</taxon>
        <taxon>Burkholderiales</taxon>
        <taxon>Oxalobacteraceae</taxon>
        <taxon>Telluria group</taxon>
        <taxon>Pseudoduganella</taxon>
    </lineage>
</organism>
<dbReference type="InterPro" id="IPR029060">
    <property type="entry name" value="PIN-like_dom_sf"/>
</dbReference>
<comment type="caution">
    <text evidence="2">The sequence shown here is derived from an EMBL/GenBank/DDBJ whole genome shotgun (WGS) entry which is preliminary data.</text>
</comment>
<feature type="domain" description="PIN" evidence="1">
    <location>
        <begin position="2"/>
        <end position="118"/>
    </location>
</feature>
<evidence type="ECO:0000313" key="2">
    <source>
        <dbReference type="EMBL" id="MBB3117024.1"/>
    </source>
</evidence>
<dbReference type="RefSeq" id="WP_183439041.1">
    <property type="nucleotide sequence ID" value="NZ_JACHXD010000001.1"/>
</dbReference>
<evidence type="ECO:0000259" key="1">
    <source>
        <dbReference type="SMART" id="SM00670"/>
    </source>
</evidence>
<dbReference type="EMBL" id="JACHXD010000001">
    <property type="protein sequence ID" value="MBB3117024.1"/>
    <property type="molecule type" value="Genomic_DNA"/>
</dbReference>
<dbReference type="Pfam" id="PF13470">
    <property type="entry name" value="PIN_3"/>
    <property type="match status" value="1"/>
</dbReference>
<protein>
    <submittedName>
        <fullName evidence="2">Putative PIN family toxin of toxin-antitoxin system</fullName>
    </submittedName>
</protein>
<evidence type="ECO:0000313" key="3">
    <source>
        <dbReference type="Proteomes" id="UP000541535"/>
    </source>
</evidence>
<dbReference type="SUPFAM" id="SSF88723">
    <property type="entry name" value="PIN domain-like"/>
    <property type="match status" value="1"/>
</dbReference>
<dbReference type="SMART" id="SM00670">
    <property type="entry name" value="PINc"/>
    <property type="match status" value="1"/>
</dbReference>
<dbReference type="PANTHER" id="PTHR34610">
    <property type="entry name" value="SSL7007 PROTEIN"/>
    <property type="match status" value="1"/>
</dbReference>
<dbReference type="PANTHER" id="PTHR34610:SF4">
    <property type="entry name" value="SLL8027 PROTEIN"/>
    <property type="match status" value="1"/>
</dbReference>
<accession>A0A7W5B5M3</accession>
<sequence length="141" mass="15314">MYRLVLDTNVIISALLWRGTPNQLLTTAASGLDVLYTCQEILSELRTVLQRAKFTSRLRSYGSTPDQLTSYFALLANQVQLTLPIPSITGDPADDMVLACGVAASADFIVTGDTGLLNISCYRGIPVASPRMALKKIEQHP</sequence>